<evidence type="ECO:0000313" key="2">
    <source>
        <dbReference type="Proteomes" id="UP001139011"/>
    </source>
</evidence>
<dbReference type="InterPro" id="IPR045527">
    <property type="entry name" value="DUF6470"/>
</dbReference>
<dbReference type="EMBL" id="JAIWJX010000002">
    <property type="protein sequence ID" value="MCK6258678.1"/>
    <property type="molecule type" value="Genomic_DNA"/>
</dbReference>
<gene>
    <name evidence="1" type="ORF">LCY76_19100</name>
</gene>
<keyword evidence="2" id="KW-1185">Reference proteome</keyword>
<sequence>MNIPQLKMESVRGQLSLSITQPVQEIEQPAAELSIEQWPAELDIERTPGKLTIDQSQARADMDLKSISRRIEEFAQKGYSDWLEGMARLSQQGDELMRIENGGNAIASQAKENGESPMLEFNIAFIPSANSVKTNYEPGKVDLNWKVSHPKIEVKVNKPIHIYTPGIVHGGMKQWPSLTISVTGLELDEKK</sequence>
<comment type="caution">
    <text evidence="1">The sequence shown here is derived from an EMBL/GenBank/DDBJ whole genome shotgun (WGS) entry which is preliminary data.</text>
</comment>
<accession>A0A9X1XDP5</accession>
<evidence type="ECO:0000313" key="1">
    <source>
        <dbReference type="EMBL" id="MCK6258678.1"/>
    </source>
</evidence>
<dbReference type="RefSeq" id="WP_248253928.1">
    <property type="nucleotide sequence ID" value="NZ_JAIWJX010000002.1"/>
</dbReference>
<dbReference type="AlphaFoldDB" id="A0A9X1XDP5"/>
<dbReference type="Proteomes" id="UP001139011">
    <property type="component" value="Unassembled WGS sequence"/>
</dbReference>
<name>A0A9X1XDP5_9BACL</name>
<dbReference type="Pfam" id="PF20074">
    <property type="entry name" value="DUF6470"/>
    <property type="match status" value="1"/>
</dbReference>
<proteinExistence type="predicted"/>
<organism evidence="1 2">
    <name type="scientific">Fictibacillus marinisediminis</name>
    <dbReference type="NCBI Taxonomy" id="2878389"/>
    <lineage>
        <taxon>Bacteria</taxon>
        <taxon>Bacillati</taxon>
        <taxon>Bacillota</taxon>
        <taxon>Bacilli</taxon>
        <taxon>Bacillales</taxon>
        <taxon>Fictibacillaceae</taxon>
        <taxon>Fictibacillus</taxon>
    </lineage>
</organism>
<protein>
    <submittedName>
        <fullName evidence="1">DUF6470 family protein</fullName>
    </submittedName>
</protein>
<reference evidence="1" key="1">
    <citation type="submission" date="2021-09" db="EMBL/GenBank/DDBJ databases">
        <title>Genome analysis of Fictibacillus sp. KIGAM418 isolated from marine sediment.</title>
        <authorList>
            <person name="Seo M.-J."/>
            <person name="Cho E.-S."/>
            <person name="Hwang C.Y."/>
        </authorList>
    </citation>
    <scope>NUCLEOTIDE SEQUENCE</scope>
    <source>
        <strain evidence="1">KIGAM418</strain>
    </source>
</reference>